<dbReference type="EMBL" id="CACVAY010000149">
    <property type="protein sequence ID" value="CAA6828487.1"/>
    <property type="molecule type" value="Genomic_DNA"/>
</dbReference>
<evidence type="ECO:0000256" key="1">
    <source>
        <dbReference type="SAM" id="SignalP"/>
    </source>
</evidence>
<dbReference type="Pfam" id="PF21294">
    <property type="entry name" value="Polysacc_lyase_14"/>
    <property type="match status" value="1"/>
</dbReference>
<dbReference type="AlphaFoldDB" id="A0A6S6UH21"/>
<dbReference type="PANTHER" id="PTHR40124">
    <property type="match status" value="1"/>
</dbReference>
<accession>A0A6S6UH21</accession>
<sequence>MLKVVCGMLAFCLSFFSGSLTASPSSVLGNTASNGVLSRFHQVSCDGTTPLSFAKPWRINFDHLPVGKYEDNDWRTDWRCPDWKMGLNLLSVIDGEEAYSGKSLRIEYPKGVSSCTSETTCVNWKPSLGGDFDALYYGYRVRFPEDFEFVKGGKLPGIGGGESNSNGNIPTGYDGWSVRMMWDHDAKLVQYVYHPDQPGKYGDIMDTKIPVMLDEWMTIQTKVVMNTLGKKDGVIKTWINGTVVIDRKNMQFRKTEDLAINRLLFAFFFGGYGADWAPSSDQHIYFDDMSVSRTAIFYMD</sequence>
<organism evidence="3">
    <name type="scientific">uncultured Thiotrichaceae bacterium</name>
    <dbReference type="NCBI Taxonomy" id="298394"/>
    <lineage>
        <taxon>Bacteria</taxon>
        <taxon>Pseudomonadati</taxon>
        <taxon>Pseudomonadota</taxon>
        <taxon>Gammaproteobacteria</taxon>
        <taxon>Thiotrichales</taxon>
        <taxon>Thiotrichaceae</taxon>
        <taxon>environmental samples</taxon>
    </lineage>
</organism>
<dbReference type="PANTHER" id="PTHR40124:SF1">
    <property type="entry name" value="DISAGGREGATASE RELATED REPEAT PROTEIN"/>
    <property type="match status" value="1"/>
</dbReference>
<name>A0A6S6UH21_9GAMM</name>
<reference evidence="3" key="1">
    <citation type="submission" date="2020-01" db="EMBL/GenBank/DDBJ databases">
        <authorList>
            <person name="Meier V. D."/>
            <person name="Meier V D."/>
        </authorList>
    </citation>
    <scope>NUCLEOTIDE SEQUENCE</scope>
    <source>
        <strain evidence="3">HLG_WM_MAG_07</strain>
    </source>
</reference>
<proteinExistence type="predicted"/>
<evidence type="ECO:0000259" key="2">
    <source>
        <dbReference type="Pfam" id="PF21294"/>
    </source>
</evidence>
<dbReference type="InterPro" id="IPR048958">
    <property type="entry name" value="Polysacc_lyase_14"/>
</dbReference>
<feature type="domain" description="Polysaccharide lyase 14" evidence="2">
    <location>
        <begin position="100"/>
        <end position="289"/>
    </location>
</feature>
<gene>
    <name evidence="3" type="ORF">HELGO_WM9336</name>
</gene>
<feature type="chain" id="PRO_5027804507" description="Polysaccharide lyase 14 domain-containing protein" evidence="1">
    <location>
        <begin position="23"/>
        <end position="300"/>
    </location>
</feature>
<dbReference type="Gene3D" id="2.60.120.200">
    <property type="match status" value="1"/>
</dbReference>
<feature type="signal peptide" evidence="1">
    <location>
        <begin position="1"/>
        <end position="22"/>
    </location>
</feature>
<protein>
    <recommendedName>
        <fullName evidence="2">Polysaccharide lyase 14 domain-containing protein</fullName>
    </recommendedName>
</protein>
<evidence type="ECO:0000313" key="3">
    <source>
        <dbReference type="EMBL" id="CAA6828487.1"/>
    </source>
</evidence>
<keyword evidence="1" id="KW-0732">Signal</keyword>